<sequence>MPEKIIQFDGDFKKNRKEEVDREYKQYFEKFINLSREIAEDFQSKLTKIELDAEKNLLALEKIKSSQSSNIADLGEYVKRPSNLIRFPKAVPKDEKIRELEQTAQKLSVELQNLLETWILKLGVLKKEGEESGQGKTKSLVKLIIDTITIFSNAQHGLKLSSSIENTNKIIDWLWQNIKSIFVNNRNNPSK</sequence>
<protein>
    <submittedName>
        <fullName evidence="1">Uncharacterized protein</fullName>
    </submittedName>
</protein>
<accession>A0A2H0VB73</accession>
<name>A0A2H0VB73_9BACT</name>
<evidence type="ECO:0000313" key="1">
    <source>
        <dbReference type="EMBL" id="PIR96343.1"/>
    </source>
</evidence>
<organism evidence="1 2">
    <name type="scientific">Candidatus Doudnabacteria bacterium CG10_big_fil_rev_8_21_14_0_10_42_18</name>
    <dbReference type="NCBI Taxonomy" id="1974552"/>
    <lineage>
        <taxon>Bacteria</taxon>
        <taxon>Candidatus Doudnaibacteriota</taxon>
    </lineage>
</organism>
<dbReference type="Proteomes" id="UP000230922">
    <property type="component" value="Unassembled WGS sequence"/>
</dbReference>
<proteinExistence type="predicted"/>
<gene>
    <name evidence="1" type="ORF">COT92_01630</name>
</gene>
<comment type="caution">
    <text evidence="1">The sequence shown here is derived from an EMBL/GenBank/DDBJ whole genome shotgun (WGS) entry which is preliminary data.</text>
</comment>
<dbReference type="AlphaFoldDB" id="A0A2H0VB73"/>
<reference evidence="2" key="1">
    <citation type="submission" date="2017-09" db="EMBL/GenBank/DDBJ databases">
        <title>Depth-based differentiation of microbial function through sediment-hosted aquifers and enrichment of novel symbionts in the deep terrestrial subsurface.</title>
        <authorList>
            <person name="Probst A.J."/>
            <person name="Ladd B."/>
            <person name="Jarett J.K."/>
            <person name="Geller-Mcgrath D.E."/>
            <person name="Sieber C.M.K."/>
            <person name="Emerson J.B."/>
            <person name="Anantharaman K."/>
            <person name="Thomas B.C."/>
            <person name="Malmstrom R."/>
            <person name="Stieglmeier M."/>
            <person name="Klingl A."/>
            <person name="Woyke T."/>
            <person name="Ryan C.M."/>
            <person name="Banfield J.F."/>
        </authorList>
    </citation>
    <scope>NUCLEOTIDE SEQUENCE [LARGE SCALE GENOMIC DNA]</scope>
</reference>
<dbReference type="EMBL" id="PFAK01000026">
    <property type="protein sequence ID" value="PIR96343.1"/>
    <property type="molecule type" value="Genomic_DNA"/>
</dbReference>
<evidence type="ECO:0000313" key="2">
    <source>
        <dbReference type="Proteomes" id="UP000230922"/>
    </source>
</evidence>